<gene>
    <name evidence="1" type="ORF">ACFPIJ_04455</name>
</gene>
<name>A0ABV9VMT9_9ACTN</name>
<sequence length="60" mass="6695">MNVAKSKILEVLRSRGQNDRADWVDRTMPDEIDTAKNSGLLSLLKLDAADLAEEPDRQAN</sequence>
<protein>
    <submittedName>
        <fullName evidence="1">Uncharacterized protein</fullName>
    </submittedName>
</protein>
<accession>A0ABV9VMT9</accession>
<keyword evidence="2" id="KW-1185">Reference proteome</keyword>
<organism evidence="1 2">
    <name type="scientific">Dactylosporangium cerinum</name>
    <dbReference type="NCBI Taxonomy" id="1434730"/>
    <lineage>
        <taxon>Bacteria</taxon>
        <taxon>Bacillati</taxon>
        <taxon>Actinomycetota</taxon>
        <taxon>Actinomycetes</taxon>
        <taxon>Micromonosporales</taxon>
        <taxon>Micromonosporaceae</taxon>
        <taxon>Dactylosporangium</taxon>
    </lineage>
</organism>
<evidence type="ECO:0000313" key="2">
    <source>
        <dbReference type="Proteomes" id="UP001595912"/>
    </source>
</evidence>
<dbReference type="Proteomes" id="UP001595912">
    <property type="component" value="Unassembled WGS sequence"/>
</dbReference>
<evidence type="ECO:0000313" key="1">
    <source>
        <dbReference type="EMBL" id="MFC4997074.1"/>
    </source>
</evidence>
<dbReference type="EMBL" id="JBHSIU010000005">
    <property type="protein sequence ID" value="MFC4997074.1"/>
    <property type="molecule type" value="Genomic_DNA"/>
</dbReference>
<proteinExistence type="predicted"/>
<reference evidence="2" key="1">
    <citation type="journal article" date="2019" name="Int. J. Syst. Evol. Microbiol.">
        <title>The Global Catalogue of Microorganisms (GCM) 10K type strain sequencing project: providing services to taxonomists for standard genome sequencing and annotation.</title>
        <authorList>
            <consortium name="The Broad Institute Genomics Platform"/>
            <consortium name="The Broad Institute Genome Sequencing Center for Infectious Disease"/>
            <person name="Wu L."/>
            <person name="Ma J."/>
        </authorList>
    </citation>
    <scope>NUCLEOTIDE SEQUENCE [LARGE SCALE GENOMIC DNA]</scope>
    <source>
        <strain evidence="2">CGMCC 4.7152</strain>
    </source>
</reference>
<comment type="caution">
    <text evidence="1">The sequence shown here is derived from an EMBL/GenBank/DDBJ whole genome shotgun (WGS) entry which is preliminary data.</text>
</comment>
<dbReference type="RefSeq" id="WP_380113293.1">
    <property type="nucleotide sequence ID" value="NZ_JBHSIU010000005.1"/>
</dbReference>